<dbReference type="Proteomes" id="UP000032545">
    <property type="component" value="Unassembled WGS sequence"/>
</dbReference>
<accession>A0A0D8BB12</accession>
<comment type="caution">
    <text evidence="1">The sequence shown here is derived from an EMBL/GenBank/DDBJ whole genome shotgun (WGS) entry which is preliminary data.</text>
</comment>
<dbReference type="RefSeq" id="WP_044887647.1">
    <property type="nucleotide sequence ID" value="NZ_JYFN01000057.1"/>
</dbReference>
<dbReference type="EMBL" id="JYFN01000057">
    <property type="protein sequence ID" value="KJE20572.1"/>
    <property type="molecule type" value="Genomic_DNA"/>
</dbReference>
<protein>
    <submittedName>
        <fullName evidence="1">Uncharacterized protein</fullName>
    </submittedName>
</protein>
<dbReference type="PATRIC" id="fig|1502723.3.peg.5369"/>
<reference evidence="2" key="1">
    <citation type="submission" date="2015-02" db="EMBL/GenBank/DDBJ databases">
        <title>Draft Genome of Frankia sp. CpI1-S.</title>
        <authorList>
            <person name="Oshone R.T."/>
            <person name="Ngom M."/>
            <person name="Ghodhbane-Gtari F."/>
            <person name="Gtari M."/>
            <person name="Morris K."/>
            <person name="Thomas K."/>
            <person name="Sen A."/>
            <person name="Tisa L.S."/>
        </authorList>
    </citation>
    <scope>NUCLEOTIDE SEQUENCE [LARGE SCALE GENOMIC DNA]</scope>
    <source>
        <strain evidence="2">CpI1-S</strain>
    </source>
</reference>
<dbReference type="OrthoDB" id="9919861at2"/>
<proteinExistence type="predicted"/>
<name>A0A0D8BB12_9ACTN</name>
<evidence type="ECO:0000313" key="2">
    <source>
        <dbReference type="Proteomes" id="UP000032545"/>
    </source>
</evidence>
<keyword evidence="2" id="KW-1185">Reference proteome</keyword>
<evidence type="ECO:0000313" key="1">
    <source>
        <dbReference type="EMBL" id="KJE20572.1"/>
    </source>
</evidence>
<gene>
    <name evidence="1" type="ORF">FF36_05164</name>
</gene>
<dbReference type="AlphaFoldDB" id="A0A0D8BB12"/>
<reference evidence="1 2" key="2">
    <citation type="journal article" date="2016" name="Genome Announc.">
        <title>Permanent Draft Genome Sequences for Two Variants of Frankia sp. Strain CpI1, the First Frankia Strain Isolated from Root Nodules of Comptonia peregrina.</title>
        <authorList>
            <person name="Oshone R."/>
            <person name="Hurst S.G.IV."/>
            <person name="Abebe-Akele F."/>
            <person name="Simpson S."/>
            <person name="Morris K."/>
            <person name="Thomas W.K."/>
            <person name="Tisa L.S."/>
        </authorList>
    </citation>
    <scope>NUCLEOTIDE SEQUENCE [LARGE SCALE GENOMIC DNA]</scope>
    <source>
        <strain evidence="2">CpI1-S</strain>
    </source>
</reference>
<organism evidence="1 2">
    <name type="scientific">Frankia torreyi</name>
    <dbReference type="NCBI Taxonomy" id="1856"/>
    <lineage>
        <taxon>Bacteria</taxon>
        <taxon>Bacillati</taxon>
        <taxon>Actinomycetota</taxon>
        <taxon>Actinomycetes</taxon>
        <taxon>Frankiales</taxon>
        <taxon>Frankiaceae</taxon>
        <taxon>Frankia</taxon>
    </lineage>
</organism>
<sequence length="61" mass="6637">MALPSKKQLENSVKRNKTASLSRIKGEIAAALDAGKISDDAVAVNEMAIEVIDSELVRRRK</sequence>